<keyword evidence="1" id="KW-0472">Membrane</keyword>
<keyword evidence="1" id="KW-1133">Transmembrane helix</keyword>
<evidence type="ECO:0008006" key="4">
    <source>
        <dbReference type="Google" id="ProtNLM"/>
    </source>
</evidence>
<organism evidence="2 3">
    <name type="scientific">Dinoroseobacter shibae (strain DSM 16493 / NCIMB 14021 / DFL 12)</name>
    <dbReference type="NCBI Taxonomy" id="398580"/>
    <lineage>
        <taxon>Bacteria</taxon>
        <taxon>Pseudomonadati</taxon>
        <taxon>Pseudomonadota</taxon>
        <taxon>Alphaproteobacteria</taxon>
        <taxon>Rhodobacterales</taxon>
        <taxon>Roseobacteraceae</taxon>
        <taxon>Dinoroseobacter</taxon>
    </lineage>
</organism>
<dbReference type="HOGENOM" id="CLU_186930_1_0_5"/>
<keyword evidence="1" id="KW-0812">Transmembrane</keyword>
<evidence type="ECO:0000256" key="1">
    <source>
        <dbReference type="SAM" id="Phobius"/>
    </source>
</evidence>
<keyword evidence="3" id="KW-1185">Reference proteome</keyword>
<dbReference type="AlphaFoldDB" id="A8LIU3"/>
<protein>
    <recommendedName>
        <fullName evidence="4">DUF5337 domain-containing protein</fullName>
    </recommendedName>
</protein>
<feature type="transmembrane region" description="Helical" evidence="1">
    <location>
        <begin position="21"/>
        <end position="42"/>
    </location>
</feature>
<accession>A8LIU3</accession>
<dbReference type="Proteomes" id="UP000006833">
    <property type="component" value="Chromosome"/>
</dbReference>
<gene>
    <name evidence="2" type="ordered locus">Dshi_1315</name>
</gene>
<dbReference type="KEGG" id="dsh:Dshi_1315"/>
<dbReference type="STRING" id="398580.Dshi_1315"/>
<proteinExistence type="predicted"/>
<dbReference type="eggNOG" id="ENOG5032YM9">
    <property type="taxonomic scope" value="Bacteria"/>
</dbReference>
<reference evidence="3" key="1">
    <citation type="journal article" date="2010" name="ISME J.">
        <title>The complete genome sequence of the algal symbiont Dinoroseobacter shibae: a hitchhiker's guide to life in the sea.</title>
        <authorList>
            <person name="Wagner-Dobler I."/>
            <person name="Ballhausen B."/>
            <person name="Berger M."/>
            <person name="Brinkhoff T."/>
            <person name="Buchholz I."/>
            <person name="Bunk B."/>
            <person name="Cypionka H."/>
            <person name="Daniel R."/>
            <person name="Drepper T."/>
            <person name="Gerdts G."/>
            <person name="Hahnke S."/>
            <person name="Han C."/>
            <person name="Jahn D."/>
            <person name="Kalhoefer D."/>
            <person name="Kiss H."/>
            <person name="Klenk H.P."/>
            <person name="Kyrpides N."/>
            <person name="Liebl W."/>
            <person name="Liesegang H."/>
            <person name="Meincke L."/>
            <person name="Pati A."/>
            <person name="Petersen J."/>
            <person name="Piekarski T."/>
            <person name="Pommerenke C."/>
            <person name="Pradella S."/>
            <person name="Pukall R."/>
            <person name="Rabus R."/>
            <person name="Stackebrandt E."/>
            <person name="Thole S."/>
            <person name="Thompson L."/>
            <person name="Tielen P."/>
            <person name="Tomasch J."/>
            <person name="von Jan M."/>
            <person name="Wanphrut N."/>
            <person name="Wichels A."/>
            <person name="Zech H."/>
            <person name="Simon M."/>
        </authorList>
    </citation>
    <scope>NUCLEOTIDE SEQUENCE [LARGE SCALE GENOMIC DNA]</scope>
    <source>
        <strain evidence="3">DSM 16493 / NCIMB 14021 / DFL 12</strain>
    </source>
</reference>
<dbReference type="Pfam" id="PF17272">
    <property type="entry name" value="DUF5337"/>
    <property type="match status" value="1"/>
</dbReference>
<dbReference type="EMBL" id="CP000830">
    <property type="protein sequence ID" value="ABV93057.1"/>
    <property type="molecule type" value="Genomic_DNA"/>
</dbReference>
<feature type="transmembrane region" description="Helical" evidence="1">
    <location>
        <begin position="48"/>
        <end position="71"/>
    </location>
</feature>
<evidence type="ECO:0000313" key="3">
    <source>
        <dbReference type="Proteomes" id="UP000006833"/>
    </source>
</evidence>
<name>A8LIU3_DINSH</name>
<dbReference type="InterPro" id="IPR020308">
    <property type="entry name" value="Uncharacterised_Ynq1"/>
</dbReference>
<sequence length="78" mass="8774">MTMPQRPDPQEQARVMQARTAAIVVAATMVLWLGAQFAGGQMGLPVRYVFLFDFAALAAFFWALVVGFRLWRARQAKE</sequence>
<evidence type="ECO:0000313" key="2">
    <source>
        <dbReference type="EMBL" id="ABV93057.1"/>
    </source>
</evidence>